<dbReference type="Pfam" id="PF18296">
    <property type="entry name" value="MID_MedPIWI"/>
    <property type="match status" value="1"/>
</dbReference>
<evidence type="ECO:0000313" key="16">
    <source>
        <dbReference type="Proteomes" id="UP001209540"/>
    </source>
</evidence>
<evidence type="ECO:0000259" key="13">
    <source>
        <dbReference type="Pfam" id="PF06333"/>
    </source>
</evidence>
<feature type="compositionally biased region" description="Basic residues" evidence="12">
    <location>
        <begin position="934"/>
        <end position="945"/>
    </location>
</feature>
<feature type="region of interest" description="Disordered" evidence="12">
    <location>
        <begin position="934"/>
        <end position="1051"/>
    </location>
</feature>
<evidence type="ECO:0000256" key="11">
    <source>
        <dbReference type="RuleBase" id="RU364134"/>
    </source>
</evidence>
<protein>
    <recommendedName>
        <fullName evidence="3 11">Mediator of RNA polymerase II transcription subunit 13</fullName>
    </recommendedName>
    <alternativeName>
        <fullName evidence="10 11">Mediator complex subunit 13</fullName>
    </alternativeName>
</protein>
<comment type="subcellular location">
    <subcellularLocation>
        <location evidence="1 11">Nucleus</location>
    </subcellularLocation>
</comment>
<feature type="compositionally biased region" description="Low complexity" evidence="12">
    <location>
        <begin position="971"/>
        <end position="989"/>
    </location>
</feature>
<feature type="compositionally biased region" description="Pro residues" evidence="12">
    <location>
        <begin position="707"/>
        <end position="718"/>
    </location>
</feature>
<feature type="region of interest" description="Disordered" evidence="12">
    <location>
        <begin position="549"/>
        <end position="587"/>
    </location>
</feature>
<evidence type="ECO:0000256" key="7">
    <source>
        <dbReference type="ARBA" id="ARBA00023163"/>
    </source>
</evidence>
<reference evidence="15" key="1">
    <citation type="journal article" date="2022" name="IScience">
        <title>Evolution of zygomycete secretomes and the origins of terrestrial fungal ecologies.</title>
        <authorList>
            <person name="Chang Y."/>
            <person name="Wang Y."/>
            <person name="Mondo S."/>
            <person name="Ahrendt S."/>
            <person name="Andreopoulos W."/>
            <person name="Barry K."/>
            <person name="Beard J."/>
            <person name="Benny G.L."/>
            <person name="Blankenship S."/>
            <person name="Bonito G."/>
            <person name="Cuomo C."/>
            <person name="Desiro A."/>
            <person name="Gervers K.A."/>
            <person name="Hundley H."/>
            <person name="Kuo A."/>
            <person name="LaButti K."/>
            <person name="Lang B.F."/>
            <person name="Lipzen A."/>
            <person name="O'Donnell K."/>
            <person name="Pangilinan J."/>
            <person name="Reynolds N."/>
            <person name="Sandor L."/>
            <person name="Smith M.E."/>
            <person name="Tsang A."/>
            <person name="Grigoriev I.V."/>
            <person name="Stajich J.E."/>
            <person name="Spatafora J.W."/>
        </authorList>
    </citation>
    <scope>NUCLEOTIDE SEQUENCE</scope>
    <source>
        <strain evidence="15">RSA 2281</strain>
    </source>
</reference>
<proteinExistence type="inferred from homology"/>
<feature type="compositionally biased region" description="Polar residues" evidence="12">
    <location>
        <begin position="946"/>
        <end position="961"/>
    </location>
</feature>
<feature type="region of interest" description="Disordered" evidence="12">
    <location>
        <begin position="407"/>
        <end position="426"/>
    </location>
</feature>
<feature type="domain" description="Mediator complex subunit Med13 C-terminal" evidence="13">
    <location>
        <begin position="1495"/>
        <end position="1854"/>
    </location>
</feature>
<feature type="compositionally biased region" description="Low complexity" evidence="12">
    <location>
        <begin position="577"/>
        <end position="587"/>
    </location>
</feature>
<gene>
    <name evidence="15" type="ORF">BDA99DRAFT_563191</name>
</gene>
<evidence type="ECO:0000313" key="15">
    <source>
        <dbReference type="EMBL" id="KAI9252879.1"/>
    </source>
</evidence>
<dbReference type="InterPro" id="IPR041285">
    <property type="entry name" value="MID_MedPIWI"/>
</dbReference>
<dbReference type="GO" id="GO:0045944">
    <property type="term" value="P:positive regulation of transcription by RNA polymerase II"/>
    <property type="evidence" value="ECO:0007669"/>
    <property type="project" value="TreeGrafter"/>
</dbReference>
<evidence type="ECO:0000256" key="5">
    <source>
        <dbReference type="ARBA" id="ARBA00023015"/>
    </source>
</evidence>
<keyword evidence="7 11" id="KW-0804">Transcription</keyword>
<feature type="region of interest" description="Disordered" evidence="12">
    <location>
        <begin position="308"/>
        <end position="333"/>
    </location>
</feature>
<evidence type="ECO:0000256" key="10">
    <source>
        <dbReference type="ARBA" id="ARBA00032008"/>
    </source>
</evidence>
<feature type="compositionally biased region" description="Low complexity" evidence="12">
    <location>
        <begin position="1022"/>
        <end position="1045"/>
    </location>
</feature>
<feature type="domain" description="MID" evidence="14">
    <location>
        <begin position="1299"/>
        <end position="1471"/>
    </location>
</feature>
<evidence type="ECO:0000256" key="8">
    <source>
        <dbReference type="ARBA" id="ARBA00023242"/>
    </source>
</evidence>
<dbReference type="GO" id="GO:0003713">
    <property type="term" value="F:transcription coactivator activity"/>
    <property type="evidence" value="ECO:0007669"/>
    <property type="project" value="TreeGrafter"/>
</dbReference>
<reference evidence="15" key="2">
    <citation type="submission" date="2023-02" db="EMBL/GenBank/DDBJ databases">
        <authorList>
            <consortium name="DOE Joint Genome Institute"/>
            <person name="Mondo S.J."/>
            <person name="Chang Y."/>
            <person name="Wang Y."/>
            <person name="Ahrendt S."/>
            <person name="Andreopoulos W."/>
            <person name="Barry K."/>
            <person name="Beard J."/>
            <person name="Benny G.L."/>
            <person name="Blankenship S."/>
            <person name="Bonito G."/>
            <person name="Cuomo C."/>
            <person name="Desiro A."/>
            <person name="Gervers K.A."/>
            <person name="Hundley H."/>
            <person name="Kuo A."/>
            <person name="LaButti K."/>
            <person name="Lang B.F."/>
            <person name="Lipzen A."/>
            <person name="O'Donnell K."/>
            <person name="Pangilinan J."/>
            <person name="Reynolds N."/>
            <person name="Sandor L."/>
            <person name="Smith M.W."/>
            <person name="Tsang A."/>
            <person name="Grigoriev I.V."/>
            <person name="Stajich J.E."/>
            <person name="Spatafora J.W."/>
        </authorList>
    </citation>
    <scope>NUCLEOTIDE SEQUENCE</scope>
    <source>
        <strain evidence="15">RSA 2281</strain>
    </source>
</reference>
<feature type="region of interest" description="Disordered" evidence="12">
    <location>
        <begin position="485"/>
        <end position="534"/>
    </location>
</feature>
<comment type="caution">
    <text evidence="15">The sequence shown here is derived from an EMBL/GenBank/DDBJ whole genome shotgun (WGS) entry which is preliminary data.</text>
</comment>
<keyword evidence="4 11" id="KW-0678">Repressor</keyword>
<dbReference type="Pfam" id="PF06333">
    <property type="entry name" value="Med13_C"/>
    <property type="match status" value="1"/>
</dbReference>
<comment type="similarity">
    <text evidence="2 11">Belongs to the Mediator complex subunit 13 family.</text>
</comment>
<comment type="function">
    <text evidence="9 11">Component of the SRB8-11 complex. The SRB8-11 complex is a regulatory module of the Mediator complex which is itself involved in regulation of basal and activated RNA polymerase II-dependent transcription. The SRB8-11 complex may be involved in the transcriptional repression of a subset of genes regulated by Mediator. It may inhibit the association of the Mediator complex with RNA polymerase II to form the holoenzyme complex.</text>
</comment>
<accession>A0AAD5JSU3</accession>
<dbReference type="InterPro" id="IPR051139">
    <property type="entry name" value="Mediator_complx_sub13"/>
</dbReference>
<evidence type="ECO:0000256" key="6">
    <source>
        <dbReference type="ARBA" id="ARBA00023159"/>
    </source>
</evidence>
<dbReference type="PANTHER" id="PTHR48249:SF3">
    <property type="entry name" value="MEDIATOR OF RNA POLYMERASE II TRANSCRIPTION SUBUNIT 13"/>
    <property type="match status" value="1"/>
</dbReference>
<feature type="region of interest" description="Disordered" evidence="12">
    <location>
        <begin position="1655"/>
        <end position="1704"/>
    </location>
</feature>
<evidence type="ECO:0000256" key="3">
    <source>
        <dbReference type="ARBA" id="ARBA00019618"/>
    </source>
</evidence>
<comment type="subunit">
    <text evidence="11">Component of the SRB8-11 complex, which itself associates with the Mediator complex.</text>
</comment>
<keyword evidence="8 11" id="KW-0539">Nucleus</keyword>
<sequence length="1887" mass="208876">MLTDSSLTNIFLVSGVSQIRYRVYCQECKQSELVDFLKNEASSSNSNNSSSFSSDDLHKHLVKAFRQLVQLNIPCTWRVATQQEEQVKLELWVFWFDDRHTGEIDDNLYLQNLEETKMGSFTWESAIAKSLSPTASPRTPSTNVNSSILSVSLEYRLFIKSIKNLIRASMLRKGAVPLGEFFIFPSTFIEEDVCSDILSTTPDLSVATLLACTYNIYLTNTNLVVQPDTRRIRLRPLTARDLDISGTSVITCPYGEQATIIRSKHDIPHSLEEQTLQHWSSLLDIPLPPSQFQSYFNKSYAYSQQHSYHTPTLNNNNDSNKKHPPRLQHHQHHLSSLPPLIPLRMSKSGDIILYPLYLTYISTSVPISPVSIGGMNGILGYNQGYTEDLGEKWSRWAWSDQIKEYARRNRPGPHPEDVDNESQNNSNNFWDYGSPKMSATSSVLDILSIAETSNPFPSGVLQRALNEPIGSSPIMVSKAVATPVSASGPPKSESNEIDACNNNNNTNNHVTTPSSTSLTPAADKSRAEQYQHQSQLSVADFAKLNFGNQEDEEQQKQSAAMVEDTQLSETSGFGSGTTQQQDMTATTTENANENILQTPVATATTQSEQVLPAANNNSLTDSSVLLSGVSSMVMNTNDGTASPAPVAAADDDGFGFGIDGLDGSDNIYGTSNRWGDPMEDLDNLDFNVTEEDFDFFKNPPMKQEQSVPPPSSVPPAPVPETTTSLFDTNVRDGLGPQQQNISEQPQLSNDNEDTLMLMGLTDVGNEEIDLDALFSKGGILGEPLLMPDTTESTTATTMTSTDPIKIETDLVQQSLSGDSTLSLSAAVDTTAITTALPVVDEDEKQNQKQEQESKLTTIMMPSPPTLIIEAKAEQRFVPPEFAPIKFSEGVNDSKYSEGGKFMYIPTPKNEDEKQLVKQRAKLKRDNYRPDYVPRLRKRPRIKGQQRRTGSPTAAPIQTPTSLFMYRPIPPTTTSVTATTQPQTTSTSVVVKEEPLATNNTMTKTTTGMDEDHDDTSSDSDETGSTSTAASSSSSAAASNDSAYSSNKNNHDEPDWWMATMNTTQMIITGQFFKKQQQQQRQSMIHINRMSFEFDSPFPSTTAYGPLKPKSLNDLENAQEDLRVLDYLCQQVVMGGYPFTSGITAISANGGEVPRDESSTVLVSRRRALLQRYQGDVTHVPSLPSDYDKVTQEFKNILGDLFDHSKIVTDSMDQMNVMPSTVAVKGPLSVQQYYDLSETSQAQTKYGKYQVKKRRPAEPNLDTLSPPDIVVGRQDEFLEGSPKLVTFWEKLRLEPYSARKNIRYFVVFPSNEQLEPTCTQFFKGLSTLYETCHLGVHQPGRVGSYRRGLVPVPLLPESMNESWMDRQLRSYSAECQNLGSALGGAMVENMHIVIYIVNPTHNLSSNLELSRCFHKLMMAYHAASMGMPVCHERRARLVFQLIPLEHILRSSSFGGYPNFGLKDIAFSVYSKCHSVVGRNHTSQSGIEDTRPATIMYSPPFILAKQIPDSIHYTLKNTTINSFPTIMDQNATLHMTYCFSLDRQWMILVWTDNQGEMLEFSVIHIMNKPLSHAIDEAWRRTKELAQCTGFAWTLVISKMGLMFEDELQAWMDAIPTADEKVAIVSVDIDSALRVHTNSNNNNNQGGMNQQVPVMDYPQTPGSSANTPTPETFSAAAASTATTPLGTPSATTPTGTTIRSTNNTLMDPSGDAHGEIKALLLNHRVAYSKIRTQVTQGVVNIANLFSGSGPTHNTTTSTSTAAATIMNGENSSNEEYHWMLPLATGYLICSTPKTENPCREQFNNEPLVMDIHLVYNQTSHSAYSTLRDIIKRYHALSFVSMTPSSSSNCLPFHMVIAERLERVLLAVNTITTATTTITPSPVFSNTPTSL</sequence>
<feature type="compositionally biased region" description="Basic and acidic residues" evidence="12">
    <location>
        <begin position="407"/>
        <end position="417"/>
    </location>
</feature>
<dbReference type="EMBL" id="JAIXMP010000027">
    <property type="protein sequence ID" value="KAI9252879.1"/>
    <property type="molecule type" value="Genomic_DNA"/>
</dbReference>
<evidence type="ECO:0000256" key="2">
    <source>
        <dbReference type="ARBA" id="ARBA00009354"/>
    </source>
</evidence>
<dbReference type="GO" id="GO:0016592">
    <property type="term" value="C:mediator complex"/>
    <property type="evidence" value="ECO:0007669"/>
    <property type="project" value="InterPro"/>
</dbReference>
<organism evidence="15 16">
    <name type="scientific">Phascolomyces articulosus</name>
    <dbReference type="NCBI Taxonomy" id="60185"/>
    <lineage>
        <taxon>Eukaryota</taxon>
        <taxon>Fungi</taxon>
        <taxon>Fungi incertae sedis</taxon>
        <taxon>Mucoromycota</taxon>
        <taxon>Mucoromycotina</taxon>
        <taxon>Mucoromycetes</taxon>
        <taxon>Mucorales</taxon>
        <taxon>Lichtheimiaceae</taxon>
        <taxon>Phascolomyces</taxon>
    </lineage>
</organism>
<feature type="compositionally biased region" description="Low complexity" evidence="12">
    <location>
        <begin position="997"/>
        <end position="1006"/>
    </location>
</feature>
<keyword evidence="6 11" id="KW-0010">Activator</keyword>
<evidence type="ECO:0000256" key="12">
    <source>
        <dbReference type="SAM" id="MobiDB-lite"/>
    </source>
</evidence>
<feature type="compositionally biased region" description="Polar residues" evidence="12">
    <location>
        <begin position="308"/>
        <end position="318"/>
    </location>
</feature>
<feature type="compositionally biased region" description="Low complexity" evidence="12">
    <location>
        <begin position="501"/>
        <end position="520"/>
    </location>
</feature>
<keyword evidence="5 11" id="KW-0805">Transcription regulation</keyword>
<dbReference type="InterPro" id="IPR009401">
    <property type="entry name" value="Med13_C"/>
</dbReference>
<dbReference type="PANTHER" id="PTHR48249">
    <property type="entry name" value="MEDIATOR OF RNA POLYMERASE II TRANSCRIPTION SUBUNIT 13"/>
    <property type="match status" value="1"/>
</dbReference>
<evidence type="ECO:0000256" key="4">
    <source>
        <dbReference type="ARBA" id="ARBA00022491"/>
    </source>
</evidence>
<dbReference type="Proteomes" id="UP001209540">
    <property type="component" value="Unassembled WGS sequence"/>
</dbReference>
<evidence type="ECO:0000256" key="9">
    <source>
        <dbReference type="ARBA" id="ARBA00025661"/>
    </source>
</evidence>
<feature type="compositionally biased region" description="Acidic residues" evidence="12">
    <location>
        <begin position="1008"/>
        <end position="1021"/>
    </location>
</feature>
<evidence type="ECO:0000259" key="14">
    <source>
        <dbReference type="Pfam" id="PF18296"/>
    </source>
</evidence>
<feature type="compositionally biased region" description="Basic residues" evidence="12">
    <location>
        <begin position="322"/>
        <end position="333"/>
    </location>
</feature>
<feature type="compositionally biased region" description="Polar residues" evidence="12">
    <location>
        <begin position="736"/>
        <end position="749"/>
    </location>
</feature>
<feature type="compositionally biased region" description="Low complexity" evidence="12">
    <location>
        <begin position="1664"/>
        <end position="1698"/>
    </location>
</feature>
<keyword evidence="16" id="KW-1185">Reference proteome</keyword>
<name>A0AAD5JSU3_9FUNG</name>
<evidence type="ECO:0000256" key="1">
    <source>
        <dbReference type="ARBA" id="ARBA00004123"/>
    </source>
</evidence>
<feature type="region of interest" description="Disordered" evidence="12">
    <location>
        <begin position="698"/>
        <end position="751"/>
    </location>
</feature>